<keyword evidence="5 7" id="KW-0472">Membrane</keyword>
<comment type="caution">
    <text evidence="9">The sequence shown here is derived from an EMBL/GenBank/DDBJ whole genome shotgun (WGS) entry which is preliminary data.</text>
</comment>
<evidence type="ECO:0000313" key="9">
    <source>
        <dbReference type="EMBL" id="ETO74858.1"/>
    </source>
</evidence>
<feature type="transmembrane region" description="Helical" evidence="7">
    <location>
        <begin position="55"/>
        <end position="77"/>
    </location>
</feature>
<evidence type="ECO:0000256" key="1">
    <source>
        <dbReference type="ARBA" id="ARBA00004141"/>
    </source>
</evidence>
<proteinExistence type="predicted"/>
<dbReference type="InterPro" id="IPR050681">
    <property type="entry name" value="CDF/SLC30A"/>
</dbReference>
<keyword evidence="2 7" id="KW-0812">Transmembrane</keyword>
<evidence type="ECO:0000256" key="6">
    <source>
        <dbReference type="SAM" id="MobiDB-lite"/>
    </source>
</evidence>
<gene>
    <name evidence="9" type="ORF">F444_09496</name>
</gene>
<accession>A0A081A7J7</accession>
<keyword evidence="3" id="KW-0864">Zinc transport</keyword>
<evidence type="ECO:0000256" key="5">
    <source>
        <dbReference type="ARBA" id="ARBA00023136"/>
    </source>
</evidence>
<feature type="transmembrane region" description="Helical" evidence="7">
    <location>
        <begin position="316"/>
        <end position="339"/>
    </location>
</feature>
<evidence type="ECO:0000256" key="7">
    <source>
        <dbReference type="SAM" id="Phobius"/>
    </source>
</evidence>
<dbReference type="OrthoDB" id="9944568at2759"/>
<dbReference type="SUPFAM" id="SSF161111">
    <property type="entry name" value="Cation efflux protein transmembrane domain-like"/>
    <property type="match status" value="1"/>
</dbReference>
<evidence type="ECO:0000313" key="10">
    <source>
        <dbReference type="Proteomes" id="UP000028582"/>
    </source>
</evidence>
<dbReference type="Gene3D" id="1.20.1510.10">
    <property type="entry name" value="Cation efflux protein transmembrane domain"/>
    <property type="match status" value="2"/>
</dbReference>
<feature type="compositionally biased region" description="Basic residues" evidence="6">
    <location>
        <begin position="202"/>
        <end position="213"/>
    </location>
</feature>
<dbReference type="InterPro" id="IPR027469">
    <property type="entry name" value="Cation_efflux_TMD_sf"/>
</dbReference>
<keyword evidence="3" id="KW-0862">Zinc</keyword>
<keyword evidence="4 7" id="KW-1133">Transmembrane helix</keyword>
<dbReference type="Proteomes" id="UP000028582">
    <property type="component" value="Unassembled WGS sequence"/>
</dbReference>
<dbReference type="AlphaFoldDB" id="A0A081A7J7"/>
<dbReference type="PANTHER" id="PTHR11562:SF17">
    <property type="entry name" value="RE54080P-RELATED"/>
    <property type="match status" value="1"/>
</dbReference>
<dbReference type="GO" id="GO:0005886">
    <property type="term" value="C:plasma membrane"/>
    <property type="evidence" value="ECO:0007669"/>
    <property type="project" value="TreeGrafter"/>
</dbReference>
<dbReference type="PANTHER" id="PTHR11562">
    <property type="entry name" value="CATION EFFLUX PROTEIN/ ZINC TRANSPORTER"/>
    <property type="match status" value="1"/>
</dbReference>
<evidence type="ECO:0000256" key="3">
    <source>
        <dbReference type="ARBA" id="ARBA00022906"/>
    </source>
</evidence>
<dbReference type="NCBIfam" id="TIGR01297">
    <property type="entry name" value="CDF"/>
    <property type="match status" value="1"/>
</dbReference>
<feature type="compositionally biased region" description="Basic residues" evidence="6">
    <location>
        <begin position="262"/>
        <end position="271"/>
    </location>
</feature>
<dbReference type="InterPro" id="IPR058533">
    <property type="entry name" value="Cation_efflux_TM"/>
</dbReference>
<keyword evidence="3" id="KW-0406">Ion transport</keyword>
<name>A0A081A7J7_PHYNI</name>
<evidence type="ECO:0000256" key="4">
    <source>
        <dbReference type="ARBA" id="ARBA00022989"/>
    </source>
</evidence>
<feature type="transmembrane region" description="Helical" evidence="7">
    <location>
        <begin position="161"/>
        <end position="180"/>
    </location>
</feature>
<reference evidence="9 10" key="1">
    <citation type="submission" date="2013-11" db="EMBL/GenBank/DDBJ databases">
        <title>The Genome Sequence of Phytophthora parasitica P1976.</title>
        <authorList>
            <consortium name="The Broad Institute Genomics Platform"/>
            <person name="Russ C."/>
            <person name="Tyler B."/>
            <person name="Panabieres F."/>
            <person name="Shan W."/>
            <person name="Tripathy S."/>
            <person name="Grunwald N."/>
            <person name="Machado M."/>
            <person name="Johnson C.S."/>
            <person name="Walker B."/>
            <person name="Young S."/>
            <person name="Zeng Q."/>
            <person name="Gargeya S."/>
            <person name="Fitzgerald M."/>
            <person name="Haas B."/>
            <person name="Abouelleil A."/>
            <person name="Allen A.W."/>
            <person name="Alvarado L."/>
            <person name="Arachchi H.M."/>
            <person name="Berlin A.M."/>
            <person name="Chapman S.B."/>
            <person name="Gainer-Dewar J."/>
            <person name="Goldberg J."/>
            <person name="Griggs A."/>
            <person name="Gujja S."/>
            <person name="Hansen M."/>
            <person name="Howarth C."/>
            <person name="Imamovic A."/>
            <person name="Ireland A."/>
            <person name="Larimer J."/>
            <person name="McCowan C."/>
            <person name="Murphy C."/>
            <person name="Pearson M."/>
            <person name="Poon T.W."/>
            <person name="Priest M."/>
            <person name="Roberts A."/>
            <person name="Saif S."/>
            <person name="Shea T."/>
            <person name="Sisk P."/>
            <person name="Sykes S."/>
            <person name="Wortman J."/>
            <person name="Nusbaum C."/>
            <person name="Birren B."/>
        </authorList>
    </citation>
    <scope>NUCLEOTIDE SEQUENCE [LARGE SCALE GENOMIC DNA]</scope>
    <source>
        <strain evidence="9 10">P1976</strain>
    </source>
</reference>
<sequence>MATASHTRSSPYGCTRALLCPCFSNGQPNDAALIEPPRRISLSDSAQHAQKKLQLACVCSVFFMVAEVVGGFLAGSLAIMADAAHLLSDVAAFCISLFAIWTSTRPPTNRLSFGFQRTEVIGAVTSVLVLWVLTGVLVYAAVNRFIECLEPNPPEHVDGKLMFIVACIGLLVNLVLMQILGHGHSHGGGAHGHSHNEVGSHGHSHGGGHTHVHGHTDQERGCVDTHSEVDIQGHSHGGELLDDDHEDHHRYSENEGIYHRLSPRKHGHTHRERNSHGHGHEHGKHSFGGDLEVAQLDGAEKPTTKMNMENLNIRSAYIHALGDFIQSIGVCIAGGLIWLKPEWQIADPIATFILSALVLFTTVGIVRDSLHILMEGSPEGINTEDIEFGLRACSSVVGVHDMHIWPLSAGLSSLSVHIVADDVEVALYATQHYLLSKGITHSTIQTEKTSSLYPHNCASDLKCGQVLVAAAQTLGVSLVLQQPLRNSYLLAFL</sequence>
<dbReference type="EMBL" id="ANJA01001745">
    <property type="protein sequence ID" value="ETO74858.1"/>
    <property type="molecule type" value="Genomic_DNA"/>
</dbReference>
<dbReference type="Pfam" id="PF01545">
    <property type="entry name" value="Cation_efflux"/>
    <property type="match status" value="1"/>
</dbReference>
<feature type="transmembrane region" description="Helical" evidence="7">
    <location>
        <begin position="83"/>
        <end position="101"/>
    </location>
</feature>
<keyword evidence="3" id="KW-0813">Transport</keyword>
<feature type="region of interest" description="Disordered" evidence="6">
    <location>
        <begin position="262"/>
        <end position="288"/>
    </location>
</feature>
<comment type="subcellular location">
    <subcellularLocation>
        <location evidence="1">Membrane</location>
        <topology evidence="1">Multi-pass membrane protein</topology>
    </subcellularLocation>
</comment>
<protein>
    <recommendedName>
        <fullName evidence="8">Cation efflux protein transmembrane domain-containing protein</fullName>
    </recommendedName>
</protein>
<feature type="transmembrane region" description="Helical" evidence="7">
    <location>
        <begin position="345"/>
        <end position="366"/>
    </location>
</feature>
<evidence type="ECO:0000256" key="2">
    <source>
        <dbReference type="ARBA" id="ARBA00022692"/>
    </source>
</evidence>
<feature type="region of interest" description="Disordered" evidence="6">
    <location>
        <begin position="185"/>
        <end position="218"/>
    </location>
</feature>
<dbReference type="InterPro" id="IPR002524">
    <property type="entry name" value="Cation_efflux"/>
</dbReference>
<feature type="transmembrane region" description="Helical" evidence="7">
    <location>
        <begin position="121"/>
        <end position="141"/>
    </location>
</feature>
<evidence type="ECO:0000259" key="8">
    <source>
        <dbReference type="Pfam" id="PF01545"/>
    </source>
</evidence>
<feature type="domain" description="Cation efflux protein transmembrane" evidence="8">
    <location>
        <begin position="54"/>
        <end position="374"/>
    </location>
</feature>
<dbReference type="GO" id="GO:0005385">
    <property type="term" value="F:zinc ion transmembrane transporter activity"/>
    <property type="evidence" value="ECO:0007669"/>
    <property type="project" value="TreeGrafter"/>
</dbReference>
<organism evidence="9 10">
    <name type="scientific">Phytophthora nicotianae P1976</name>
    <dbReference type="NCBI Taxonomy" id="1317066"/>
    <lineage>
        <taxon>Eukaryota</taxon>
        <taxon>Sar</taxon>
        <taxon>Stramenopiles</taxon>
        <taxon>Oomycota</taxon>
        <taxon>Peronosporomycetes</taxon>
        <taxon>Peronosporales</taxon>
        <taxon>Peronosporaceae</taxon>
        <taxon>Phytophthora</taxon>
    </lineage>
</organism>